<feature type="disulfide bond" evidence="3">
    <location>
        <begin position="619"/>
        <end position="668"/>
    </location>
</feature>
<evidence type="ECO:0000313" key="6">
    <source>
        <dbReference type="EMBL" id="SBR68627.1"/>
    </source>
</evidence>
<dbReference type="AlphaFoldDB" id="A0A1A8NIH9"/>
<evidence type="ECO:0000256" key="1">
    <source>
        <dbReference type="ARBA" id="ARBA00023157"/>
    </source>
</evidence>
<dbReference type="InterPro" id="IPR001846">
    <property type="entry name" value="VWF_type-D"/>
</dbReference>
<reference evidence="6" key="1">
    <citation type="submission" date="2016-05" db="EMBL/GenBank/DDBJ databases">
        <authorList>
            <person name="Lavstsen T."/>
            <person name="Jespersen J.S."/>
        </authorList>
    </citation>
    <scope>NUCLEOTIDE SEQUENCE</scope>
    <source>
        <tissue evidence="6">Brain</tissue>
    </source>
</reference>
<dbReference type="InterPro" id="IPR006207">
    <property type="entry name" value="Cys_knot_C"/>
</dbReference>
<reference evidence="6" key="2">
    <citation type="submission" date="2016-06" db="EMBL/GenBank/DDBJ databases">
        <title>The genome of a short-lived fish provides insights into sex chromosome evolution and the genetic control of aging.</title>
        <authorList>
            <person name="Reichwald K."/>
            <person name="Felder M."/>
            <person name="Petzold A."/>
            <person name="Koch P."/>
            <person name="Groth M."/>
            <person name="Platzer M."/>
        </authorList>
    </citation>
    <scope>NUCLEOTIDE SEQUENCE</scope>
    <source>
        <tissue evidence="6">Brain</tissue>
    </source>
</reference>
<name>A0A1A8NIH9_9TELE</name>
<dbReference type="InterPro" id="IPR058755">
    <property type="entry name" value="Fn1-VW_OTOGL"/>
</dbReference>
<dbReference type="GO" id="GO:0005184">
    <property type="term" value="F:neuropeptide hormone activity"/>
    <property type="evidence" value="ECO:0007669"/>
    <property type="project" value="InterPro"/>
</dbReference>
<gene>
    <name evidence="6" type="primary">OTOGL</name>
</gene>
<feature type="domain" description="VWFD" evidence="5">
    <location>
        <begin position="89"/>
        <end position="275"/>
    </location>
</feature>
<accession>A0A1A8NIH9</accession>
<dbReference type="GO" id="GO:0007186">
    <property type="term" value="P:G protein-coupled receptor signaling pathway"/>
    <property type="evidence" value="ECO:0007669"/>
    <property type="project" value="TreeGrafter"/>
</dbReference>
<protein>
    <submittedName>
        <fullName evidence="6">Otogelin-like</fullName>
    </submittedName>
</protein>
<evidence type="ECO:0000256" key="2">
    <source>
        <dbReference type="ARBA" id="ARBA00061260"/>
    </source>
</evidence>
<organism evidence="6">
    <name type="scientific">Nothobranchius rachovii</name>
    <name type="common">bluefin notho</name>
    <dbReference type="NCBI Taxonomy" id="451742"/>
    <lineage>
        <taxon>Eukaryota</taxon>
        <taxon>Metazoa</taxon>
        <taxon>Chordata</taxon>
        <taxon>Craniata</taxon>
        <taxon>Vertebrata</taxon>
        <taxon>Euteleostomi</taxon>
        <taxon>Actinopterygii</taxon>
        <taxon>Neopterygii</taxon>
        <taxon>Teleostei</taxon>
        <taxon>Neoteleostei</taxon>
        <taxon>Acanthomorphata</taxon>
        <taxon>Ovalentaria</taxon>
        <taxon>Atherinomorphae</taxon>
        <taxon>Cyprinodontiformes</taxon>
        <taxon>Nothobranchiidae</taxon>
        <taxon>Nothobranchius</taxon>
    </lineage>
</organism>
<dbReference type="PANTHER" id="PTHR41151">
    <property type="entry name" value="PARTNER OF BURSICON"/>
    <property type="match status" value="1"/>
</dbReference>
<proteinExistence type="inferred from homology"/>
<comment type="similarity">
    <text evidence="2">Belongs to the otogelin family.</text>
</comment>
<dbReference type="SMART" id="SM00041">
    <property type="entry name" value="CT"/>
    <property type="match status" value="1"/>
</dbReference>
<evidence type="ECO:0000259" key="4">
    <source>
        <dbReference type="PROSITE" id="PS01225"/>
    </source>
</evidence>
<dbReference type="GO" id="GO:0031395">
    <property type="term" value="C:bursicon neuropeptide hormone complex"/>
    <property type="evidence" value="ECO:0007669"/>
    <property type="project" value="InterPro"/>
</dbReference>
<dbReference type="PROSITE" id="PS01225">
    <property type="entry name" value="CTCK_2"/>
    <property type="match status" value="1"/>
</dbReference>
<comment type="caution">
    <text evidence="3">Lacks conserved residue(s) required for the propagation of feature annotation.</text>
</comment>
<sequence length="690" mass="75760">METTSPETSPTTEEISTRPPFVWPTSPCTPPFSYRIDECAELICFNGELLLHNSTHHCRYNTTQPQCSLLGLPILINTDPCCPLWQCPCRCTVMSDLRVITFDGNNAALYDNGSYILVNLPRETIIGTVEKCPTSQSVNSIRRTSPTGGTSGLCFKKLNITTSNYRIIINRLDRTVTVNYRAVKLPFSHHSLYVEDTGSMYLIHTPGSISIQWYHSTGIMVLQYIAPSNASVPTRVAVEPDCSAVPTPLCEREGEYVLDVLEEGSCCPKKICECNMTICDSEAPPCDNGNRLVIGYSALSCCPEYRCECDPMACPPFMAPDCREDQFLVEVRAQKSCCYSYLCVCESCIEPIPTCSHGEILAVDLNTTNSCCPQYHCVCDNNLCPTSTVSCAPGLSLVQTTIPGDCCPQKHCECQCENTALPMCQLGEVLAEVPDSSTICGCPLHACQKGEVCLFQGMTVLGPGQSLIQYFEGEMCYTVQCLHYKDPHTGFYAMEITSVNCSQKCGSHQVYAPSTDPQVCCGSCKNISCTFTNENGTVEHFTAGSSWVENCTRYDCVETAVGAVILASGVICPPFNDSECIQSGGVVQSYVDGCCKTCKEDGKTCKRVAIRTTIRKDDCRSNAPVTVYSCDGKCPSATIFNFNINSHARFCKCCRESGLQTRTVSLYCSRNATMVDYNFQEPLDCSCQWN</sequence>
<dbReference type="Pfam" id="PF25960">
    <property type="entry name" value="Fn1-VW_OTOGL"/>
    <property type="match status" value="1"/>
</dbReference>
<dbReference type="InterPro" id="IPR034441">
    <property type="entry name" value="Bursicon_suB"/>
</dbReference>
<dbReference type="Pfam" id="PF00094">
    <property type="entry name" value="VWD"/>
    <property type="match status" value="1"/>
</dbReference>
<dbReference type="GO" id="GO:0001664">
    <property type="term" value="F:G protein-coupled receptor binding"/>
    <property type="evidence" value="ECO:0007669"/>
    <property type="project" value="InterPro"/>
</dbReference>
<evidence type="ECO:0000256" key="3">
    <source>
        <dbReference type="PROSITE-ProRule" id="PRU00039"/>
    </source>
</evidence>
<keyword evidence="1 3" id="KW-1015">Disulfide bond</keyword>
<dbReference type="EMBL" id="HAEH01002293">
    <property type="protein sequence ID" value="SBR68627.1"/>
    <property type="molecule type" value="Transcribed_RNA"/>
</dbReference>
<dbReference type="PANTHER" id="PTHR41151:SF1">
    <property type="entry name" value="PARTNER OF BURSICON"/>
    <property type="match status" value="1"/>
</dbReference>
<evidence type="ECO:0000259" key="5">
    <source>
        <dbReference type="PROSITE" id="PS51233"/>
    </source>
</evidence>
<feature type="domain" description="CTCK" evidence="4">
    <location>
        <begin position="605"/>
        <end position="690"/>
    </location>
</feature>
<dbReference type="PROSITE" id="PS51233">
    <property type="entry name" value="VWFD"/>
    <property type="match status" value="1"/>
</dbReference>